<evidence type="ECO:0000256" key="6">
    <source>
        <dbReference type="SAM" id="Phobius"/>
    </source>
</evidence>
<dbReference type="InterPro" id="IPR051461">
    <property type="entry name" value="UPF0750_membrane"/>
</dbReference>
<dbReference type="Pfam" id="PF02588">
    <property type="entry name" value="YitT_membrane"/>
    <property type="match status" value="1"/>
</dbReference>
<feature type="transmembrane region" description="Helical" evidence="6">
    <location>
        <begin position="111"/>
        <end position="128"/>
    </location>
</feature>
<accession>A0ABS7L595</accession>
<keyword evidence="3 6" id="KW-0812">Transmembrane</keyword>
<keyword evidence="4 6" id="KW-1133">Transmembrane helix</keyword>
<evidence type="ECO:0000313" key="8">
    <source>
        <dbReference type="EMBL" id="MBY0758213.1"/>
    </source>
</evidence>
<dbReference type="Proteomes" id="UP000779049">
    <property type="component" value="Unassembled WGS sequence"/>
</dbReference>
<evidence type="ECO:0000259" key="7">
    <source>
        <dbReference type="Pfam" id="PF10035"/>
    </source>
</evidence>
<proteinExistence type="predicted"/>
<name>A0ABS7L595_9FIRM</name>
<dbReference type="RefSeq" id="WP_221919436.1">
    <property type="nucleotide sequence ID" value="NZ_CP173660.1"/>
</dbReference>
<evidence type="ECO:0000313" key="9">
    <source>
        <dbReference type="Proteomes" id="UP000779049"/>
    </source>
</evidence>
<feature type="transmembrane region" description="Helical" evidence="6">
    <location>
        <begin position="51"/>
        <end position="73"/>
    </location>
</feature>
<dbReference type="InterPro" id="IPR019264">
    <property type="entry name" value="DUF2179"/>
</dbReference>
<keyword evidence="2" id="KW-1003">Cell membrane</keyword>
<evidence type="ECO:0000256" key="4">
    <source>
        <dbReference type="ARBA" id="ARBA00022989"/>
    </source>
</evidence>
<feature type="transmembrane region" description="Helical" evidence="6">
    <location>
        <begin position="80"/>
        <end position="99"/>
    </location>
</feature>
<feature type="transmembrane region" description="Helical" evidence="6">
    <location>
        <begin position="12"/>
        <end position="31"/>
    </location>
</feature>
<protein>
    <submittedName>
        <fullName evidence="8">YitT family protein</fullName>
    </submittedName>
</protein>
<dbReference type="EMBL" id="VIRV01000003">
    <property type="protein sequence ID" value="MBY0758213.1"/>
    <property type="molecule type" value="Genomic_DNA"/>
</dbReference>
<dbReference type="PIRSF" id="PIRSF006483">
    <property type="entry name" value="Membrane_protein_YitT"/>
    <property type="match status" value="1"/>
</dbReference>
<dbReference type="PANTHER" id="PTHR33545">
    <property type="entry name" value="UPF0750 MEMBRANE PROTEIN YITT-RELATED"/>
    <property type="match status" value="1"/>
</dbReference>
<keyword evidence="5 6" id="KW-0472">Membrane</keyword>
<dbReference type="CDD" id="cd16380">
    <property type="entry name" value="YitT_C"/>
    <property type="match status" value="1"/>
</dbReference>
<dbReference type="InterPro" id="IPR015867">
    <property type="entry name" value="N-reg_PII/ATP_PRibTrfase_C"/>
</dbReference>
<dbReference type="Pfam" id="PF10035">
    <property type="entry name" value="DUF2179"/>
    <property type="match status" value="1"/>
</dbReference>
<dbReference type="Gene3D" id="3.30.70.120">
    <property type="match status" value="1"/>
</dbReference>
<evidence type="ECO:0000256" key="2">
    <source>
        <dbReference type="ARBA" id="ARBA00022475"/>
    </source>
</evidence>
<dbReference type="InterPro" id="IPR003740">
    <property type="entry name" value="YitT"/>
</dbReference>
<comment type="subcellular location">
    <subcellularLocation>
        <location evidence="1">Cell membrane</location>
        <topology evidence="1">Multi-pass membrane protein</topology>
    </subcellularLocation>
</comment>
<evidence type="ECO:0000256" key="5">
    <source>
        <dbReference type="ARBA" id="ARBA00023136"/>
    </source>
</evidence>
<feature type="transmembrane region" description="Helical" evidence="6">
    <location>
        <begin position="176"/>
        <end position="195"/>
    </location>
</feature>
<organism evidence="8 9">
    <name type="scientific">Sellimonas caecigallum</name>
    <dbReference type="NCBI Taxonomy" id="2592333"/>
    <lineage>
        <taxon>Bacteria</taxon>
        <taxon>Bacillati</taxon>
        <taxon>Bacillota</taxon>
        <taxon>Clostridia</taxon>
        <taxon>Lachnospirales</taxon>
        <taxon>Lachnospiraceae</taxon>
        <taxon>Sellimonas</taxon>
    </lineage>
</organism>
<sequence>MSQNVTKKLLNIITILVGNAIYALGVVIFILPNDLITGGTTGLGLAFEHYFHVPLSAFVFCFNAVMFILGALVLGKMFAFTTLISSFFYPIILGVFQKIPELSQITQDKMLSTVCGGLMIGFAIGIVIRAGASTGGMDIPPLVLNKKFGLPVSVMLYVFDFAILISQMLFSDKEQIIYGILLVLIYTVVLDKVLLTGHVQTQVKIISKKYKEINEMIVGRLDRGSTILYGETGYLHTDQPIILTVISNRELARLNQEVTSIDPEAFMIIARVNEVKGHGFSSSKIYKNTKGKTTK</sequence>
<evidence type="ECO:0000256" key="3">
    <source>
        <dbReference type="ARBA" id="ARBA00022692"/>
    </source>
</evidence>
<dbReference type="PANTHER" id="PTHR33545:SF5">
    <property type="entry name" value="UPF0750 MEMBRANE PROTEIN YITT"/>
    <property type="match status" value="1"/>
</dbReference>
<keyword evidence="9" id="KW-1185">Reference proteome</keyword>
<gene>
    <name evidence="8" type="ORF">FLB61_03705</name>
</gene>
<evidence type="ECO:0000256" key="1">
    <source>
        <dbReference type="ARBA" id="ARBA00004651"/>
    </source>
</evidence>
<reference evidence="8 9" key="1">
    <citation type="journal article" date="2020" name="New Microbes New Infect">
        <title>Sellimonas caecigallum sp. nov., description and genome sequence of a new member of the Sellimonas genus isolated from the cecum of feral chicken.</title>
        <authorList>
            <person name="Wongkuna S."/>
            <person name="Ghimire S."/>
            <person name="Antony L."/>
            <person name="Chankhamhaengdecha S."/>
            <person name="Janvilisri T."/>
            <person name="Scaria J."/>
        </authorList>
    </citation>
    <scope>NUCLEOTIDE SEQUENCE [LARGE SCALE GENOMIC DNA]</scope>
    <source>
        <strain evidence="8 9">SW451</strain>
    </source>
</reference>
<feature type="transmembrane region" description="Helical" evidence="6">
    <location>
        <begin position="148"/>
        <end position="170"/>
    </location>
</feature>
<feature type="domain" description="DUF2179" evidence="7">
    <location>
        <begin position="223"/>
        <end position="277"/>
    </location>
</feature>
<comment type="caution">
    <text evidence="8">The sequence shown here is derived from an EMBL/GenBank/DDBJ whole genome shotgun (WGS) entry which is preliminary data.</text>
</comment>